<reference evidence="1" key="1">
    <citation type="journal article" date="2010" name="Nature">
        <title>The dynamic genome of Hydra.</title>
        <authorList>
            <person name="Chapman J.A."/>
            <person name="Kirkness E.F."/>
            <person name="Simakov O."/>
            <person name="Hampson S.E."/>
            <person name="Mitros T."/>
            <person name="Weinmaier T."/>
            <person name="Rattei T."/>
            <person name="Balasubramanian P.G."/>
            <person name="Borman J."/>
            <person name="Busam D."/>
            <person name="Disbennett K."/>
            <person name="Pfannkoch C."/>
            <person name="Sumin N."/>
            <person name="Sutton G."/>
            <person name="Viswanathan L."/>
            <person name="Walenz B."/>
            <person name="Goodstein D.M."/>
            <person name="Hellsten U."/>
            <person name="Kawashima T."/>
            <person name="Prochnik S.E."/>
            <person name="Putnam N.H."/>
            <person name="Shu S."/>
            <person name="Blumberg B."/>
            <person name="Dana C.E."/>
            <person name="Gee L."/>
            <person name="Kibler D.F."/>
            <person name="Law L."/>
            <person name="Lindgens D."/>
            <person name="Martinez D.E."/>
            <person name="Peng J."/>
            <person name="Wigge P.A."/>
            <person name="Bertulat B."/>
            <person name="Guder C."/>
            <person name="Nakamura Y."/>
            <person name="Ozbek S."/>
            <person name="Watanabe H."/>
            <person name="Khalturin K."/>
            <person name="Hemmrich G."/>
            <person name="Franke A."/>
            <person name="Augustin R."/>
            <person name="Fraune S."/>
            <person name="Hayakawa E."/>
            <person name="Hayakawa S."/>
            <person name="Hirose M."/>
            <person name="Hwang J."/>
            <person name="Ikeo K."/>
            <person name="Nishimiya-Fujisawa C."/>
            <person name="Ogura A."/>
            <person name="Takahashi T."/>
            <person name="Steinmetz P.R."/>
            <person name="Zhang X."/>
            <person name="Aufschnaiter R."/>
            <person name="Eder M.K."/>
            <person name="Gorny A.K."/>
            <person name="Salvenmoser W."/>
            <person name="Heimberg A.M."/>
            <person name="Wheeler B.M."/>
            <person name="Peterson K.J."/>
            <person name="Boettger A."/>
            <person name="Tischler P."/>
            <person name="Wolf A."/>
            <person name="Gojobori T."/>
            <person name="Remington K.A."/>
            <person name="Strausberg R.L."/>
            <person name="Venter J."/>
            <person name="Technau U."/>
            <person name="Hobmayer B."/>
            <person name="Bosch T.C."/>
            <person name="Holstein T.W."/>
            <person name="Fujisawa T."/>
            <person name="Bode H.R."/>
            <person name="David C.N."/>
            <person name="Rokhsar D.S."/>
            <person name="Steele R.E."/>
        </authorList>
    </citation>
    <scope>NUCLEOTIDE SEQUENCE</scope>
</reference>
<gene>
    <name evidence="1" type="ORF">Csp_A11600</name>
</gene>
<dbReference type="Gene3D" id="1.10.10.2830">
    <property type="match status" value="1"/>
</dbReference>
<organism evidence="1">
    <name type="scientific">Curvibacter symbiont subsp. Hydra magnipapillata</name>
    <dbReference type="NCBI Taxonomy" id="667019"/>
    <lineage>
        <taxon>Bacteria</taxon>
        <taxon>Pseudomonadati</taxon>
        <taxon>Pseudomonadota</taxon>
        <taxon>Betaproteobacteria</taxon>
        <taxon>Burkholderiales</taxon>
        <taxon>Comamonadaceae</taxon>
        <taxon>Curvibacter</taxon>
    </lineage>
</organism>
<protein>
    <submittedName>
        <fullName evidence="1">Uncharacterized protein</fullName>
    </submittedName>
</protein>
<name>C9YAK9_CURXX</name>
<proteinExistence type="predicted"/>
<evidence type="ECO:0000313" key="1">
    <source>
        <dbReference type="EMBL" id="CBA29329.1"/>
    </source>
</evidence>
<accession>C9YAK9</accession>
<dbReference type="AlphaFoldDB" id="C9YAK9"/>
<dbReference type="SUPFAM" id="SSF109709">
    <property type="entry name" value="KorB DNA-binding domain-like"/>
    <property type="match status" value="1"/>
</dbReference>
<dbReference type="EMBL" id="FN543104">
    <property type="protein sequence ID" value="CBA29329.1"/>
    <property type="molecule type" value="Genomic_DNA"/>
</dbReference>
<sequence>MTENPELTLTQLAEQIGRDKSVVSRAMSLASLPKQIVDAFTSIRDLRYADTKPLQAALEKSRDNVLVEAALIKDQAERLKGPAVVKRLVAAAEGVAPCNTTNSISIKRGEELVGELTVTKQDSTKIVLHLKASNKQQLALVAAIESCLNRREFRVSLESSTHPKKATLKGDRPLLMGEQPVDIHEL</sequence>